<feature type="active site" evidence="9 10">
    <location>
        <position position="219"/>
    </location>
</feature>
<dbReference type="GO" id="GO:0006099">
    <property type="term" value="P:tricarboxylic acid cycle"/>
    <property type="evidence" value="ECO:0007669"/>
    <property type="project" value="InterPro"/>
</dbReference>
<keyword evidence="12" id="KW-1185">Reference proteome</keyword>
<protein>
    <recommendedName>
        <fullName evidence="4 9">Phosphoenolpyruvate carboxylase</fullName>
        <shortName evidence="9">PEPC</shortName>
        <shortName evidence="9">PEPCase</shortName>
        <ecNumber evidence="3 9">4.1.1.31</ecNumber>
    </recommendedName>
</protein>
<keyword evidence="7 9" id="KW-0120">Carbon dioxide fixation</keyword>
<evidence type="ECO:0000256" key="2">
    <source>
        <dbReference type="ARBA" id="ARBA00008346"/>
    </source>
</evidence>
<dbReference type="GO" id="GO:0008964">
    <property type="term" value="F:phosphoenolpyruvate carboxylase activity"/>
    <property type="evidence" value="ECO:0007669"/>
    <property type="project" value="UniProtKB-UniRule"/>
</dbReference>
<gene>
    <name evidence="9" type="primary">ppc</name>
    <name evidence="11" type="ORF">FM104_06235</name>
</gene>
<dbReference type="Proteomes" id="UP000196320">
    <property type="component" value="Unassembled WGS sequence"/>
</dbReference>
<reference evidence="11 12" key="1">
    <citation type="submission" date="2017-02" db="EMBL/GenBank/DDBJ databases">
        <authorList>
            <person name="Peterson S.W."/>
        </authorList>
    </citation>
    <scope>NUCLEOTIDE SEQUENCE [LARGE SCALE GENOMIC DNA]</scope>
    <source>
        <strain evidence="11 12">B Mb 05.01</strain>
    </source>
</reference>
<dbReference type="SUPFAM" id="SSF51621">
    <property type="entry name" value="Phosphoenolpyruvate/pyruvate domain"/>
    <property type="match status" value="1"/>
</dbReference>
<evidence type="ECO:0000256" key="7">
    <source>
        <dbReference type="ARBA" id="ARBA00023300"/>
    </source>
</evidence>
<evidence type="ECO:0000256" key="3">
    <source>
        <dbReference type="ARBA" id="ARBA00012305"/>
    </source>
</evidence>
<evidence type="ECO:0000256" key="1">
    <source>
        <dbReference type="ARBA" id="ARBA00003670"/>
    </source>
</evidence>
<name>A0A1R4J9Y5_9MICO</name>
<dbReference type="PANTHER" id="PTHR30523">
    <property type="entry name" value="PHOSPHOENOLPYRUVATE CARBOXYLASE"/>
    <property type="match status" value="1"/>
</dbReference>
<dbReference type="HAMAP" id="MF_00595">
    <property type="entry name" value="PEPcase_type1"/>
    <property type="match status" value="1"/>
</dbReference>
<evidence type="ECO:0000256" key="9">
    <source>
        <dbReference type="HAMAP-Rule" id="MF_00595"/>
    </source>
</evidence>
<evidence type="ECO:0000256" key="6">
    <source>
        <dbReference type="ARBA" id="ARBA00023239"/>
    </source>
</evidence>
<dbReference type="EMBL" id="FUKO01000019">
    <property type="protein sequence ID" value="SJN28857.1"/>
    <property type="molecule type" value="Genomic_DNA"/>
</dbReference>
<dbReference type="Pfam" id="PF00311">
    <property type="entry name" value="PEPcase"/>
    <property type="match status" value="2"/>
</dbReference>
<comment type="function">
    <text evidence="1 9">Forms oxaloacetate, a four-carbon dicarboxylic acid source for the tricarboxylic acid cycle.</text>
</comment>
<evidence type="ECO:0000256" key="8">
    <source>
        <dbReference type="ARBA" id="ARBA00048995"/>
    </source>
</evidence>
<sequence length="945" mass="103117">MRIPSIVDRRCLADSVPTKHRADEHRAEAAASAIGVIVHGATRPRRYARRMTPEPTNTEAIRVITRFEASNGIPDQMRADVRMLGALLGQVLRESGTAGLYEDVERLRLATIQAADADNDEAFERAASIADSFTIERADEVARAFTCYFHLVNLAEEHQRVRILRERAGQPDRPTSSGAPAHAPDTVATAFARLSEEIGEEAARERLAALRFHPVFTAHPTEARRRAVSGSIRRLAELLTQNDAASPEGAEQHRAHRRMLEEIDTLWRTAPLRAQKPSPTDEVRTVMGVFDETLFTTVPHVYRRIDDELRGEDSGSGAPVVPAFVRVGSWVGGDRDGNPFVTASVTREAAKIASEHVLLGLERAVERIGRTLTLDDADTPASTEVTAIWQSFADRHPELAADIAKRSPSEPHRRVMLALVHRIHATRVEEDGGYAVPDELLADLHAVQDSLVAAGARRHGYGGVQHLIWQVETYGFHLTELEVRQHAQVHAKALAELDAGGELSEQTEEVLDVFRAVAEIQQRYGLRAAGRYVVSFTQSAADLAAVHKLADYALGADAPVLDVVPLFETFADLQAAPGILAEVVQFPEFRARLAATDNRLEVMLGYSDSSKDVGPVAANLALYEAQRDIAQWAVDAGIQLTLFHGRGGALGRGGGPANSAILAQPPHSVDGRFKLTEQGEVIFARYGEPAIAMRHIDQVAAATLLASSPTIEKRNSGAAERFASVAKVMDVASRDRFFSLVGADGFAPWFATVTPMEEIGLLALGSRPARRGLSVESLEDLRAIPWVFAWTQARINLAGWFGLGSALEAVGDEQALLAAYREWPVLRTMIDNVAMSLAKTDERIARQYLALGDRDDLAQIVLDELRLTREWVIRLTGGDGLLVNKPILQRAVQLRTPYVDALSLLQLRALRALRSAPAQPDADPDLQRLLLLSVSGVAAGLQNTG</sequence>
<dbReference type="InterPro" id="IPR015813">
    <property type="entry name" value="Pyrv/PenolPyrv_kinase-like_dom"/>
</dbReference>
<keyword evidence="11" id="KW-0670">Pyruvate</keyword>
<dbReference type="AlphaFoldDB" id="A0A1R4J9Y5"/>
<dbReference type="PANTHER" id="PTHR30523:SF6">
    <property type="entry name" value="PHOSPHOENOLPYRUVATE CARBOXYLASE"/>
    <property type="match status" value="1"/>
</dbReference>
<dbReference type="PROSITE" id="PS00781">
    <property type="entry name" value="PEPCASE_1"/>
    <property type="match status" value="1"/>
</dbReference>
<dbReference type="InterPro" id="IPR018129">
    <property type="entry name" value="PEP_COase_Lys_AS"/>
</dbReference>
<evidence type="ECO:0000256" key="10">
    <source>
        <dbReference type="PROSITE-ProRule" id="PRU10111"/>
    </source>
</evidence>
<dbReference type="GO" id="GO:0015977">
    <property type="term" value="P:carbon fixation"/>
    <property type="evidence" value="ECO:0007669"/>
    <property type="project" value="UniProtKB-UniRule"/>
</dbReference>
<proteinExistence type="inferred from homology"/>
<comment type="catalytic activity">
    <reaction evidence="8 9">
        <text>oxaloacetate + phosphate = phosphoenolpyruvate + hydrogencarbonate</text>
        <dbReference type="Rhea" id="RHEA:28370"/>
        <dbReference type="ChEBI" id="CHEBI:16452"/>
        <dbReference type="ChEBI" id="CHEBI:17544"/>
        <dbReference type="ChEBI" id="CHEBI:43474"/>
        <dbReference type="ChEBI" id="CHEBI:58702"/>
        <dbReference type="EC" id="4.1.1.31"/>
    </reaction>
</comment>
<feature type="active site" evidence="9">
    <location>
        <position position="611"/>
    </location>
</feature>
<comment type="similarity">
    <text evidence="2 9">Belongs to the PEPCase type 1 family.</text>
</comment>
<evidence type="ECO:0000256" key="4">
    <source>
        <dbReference type="ARBA" id="ARBA00022419"/>
    </source>
</evidence>
<keyword evidence="5 9" id="KW-0460">Magnesium</keyword>
<dbReference type="GO" id="GO:0006107">
    <property type="term" value="P:oxaloacetate metabolic process"/>
    <property type="evidence" value="ECO:0007669"/>
    <property type="project" value="UniProtKB-UniRule"/>
</dbReference>
<evidence type="ECO:0000313" key="11">
    <source>
        <dbReference type="EMBL" id="SJN28857.1"/>
    </source>
</evidence>
<organism evidence="11 12">
    <name type="scientific">Microbacterium esteraromaticum</name>
    <dbReference type="NCBI Taxonomy" id="57043"/>
    <lineage>
        <taxon>Bacteria</taxon>
        <taxon>Bacillati</taxon>
        <taxon>Actinomycetota</taxon>
        <taxon>Actinomycetes</taxon>
        <taxon>Micrococcales</taxon>
        <taxon>Microbacteriaceae</taxon>
        <taxon>Microbacterium</taxon>
    </lineage>
</organism>
<evidence type="ECO:0000256" key="5">
    <source>
        <dbReference type="ARBA" id="ARBA00022842"/>
    </source>
</evidence>
<dbReference type="GO" id="GO:0005829">
    <property type="term" value="C:cytosol"/>
    <property type="evidence" value="ECO:0007669"/>
    <property type="project" value="TreeGrafter"/>
</dbReference>
<dbReference type="Gene3D" id="1.20.1440.90">
    <property type="entry name" value="Phosphoenolpyruvate/pyruvate domain"/>
    <property type="match status" value="1"/>
</dbReference>
<dbReference type="GO" id="GO:0000287">
    <property type="term" value="F:magnesium ion binding"/>
    <property type="evidence" value="ECO:0007669"/>
    <property type="project" value="UniProtKB-UniRule"/>
</dbReference>
<comment type="cofactor">
    <cofactor evidence="9">
        <name>Mg(2+)</name>
        <dbReference type="ChEBI" id="CHEBI:18420"/>
    </cofactor>
</comment>
<comment type="subunit">
    <text evidence="9">Homotetramer.</text>
</comment>
<dbReference type="EC" id="4.1.1.31" evidence="3 9"/>
<accession>A0A1R4J9Y5</accession>
<dbReference type="PRINTS" id="PR00150">
    <property type="entry name" value="PEPCARBXLASE"/>
</dbReference>
<keyword evidence="6 9" id="KW-0456">Lyase</keyword>
<dbReference type="InterPro" id="IPR022805">
    <property type="entry name" value="PEP_COase_bac/pln-type"/>
</dbReference>
<dbReference type="InterPro" id="IPR021135">
    <property type="entry name" value="PEP_COase"/>
</dbReference>
<evidence type="ECO:0000313" key="12">
    <source>
        <dbReference type="Proteomes" id="UP000196320"/>
    </source>
</evidence>